<organism evidence="1 2">
    <name type="scientific">Aduncisulcus paluster</name>
    <dbReference type="NCBI Taxonomy" id="2918883"/>
    <lineage>
        <taxon>Eukaryota</taxon>
        <taxon>Metamonada</taxon>
        <taxon>Carpediemonas-like organisms</taxon>
        <taxon>Aduncisulcus</taxon>
    </lineage>
</organism>
<gene>
    <name evidence="1" type="ORF">ADUPG1_011169</name>
</gene>
<dbReference type="EMBL" id="BQXS01011877">
    <property type="protein sequence ID" value="GKT17747.1"/>
    <property type="molecule type" value="Genomic_DNA"/>
</dbReference>
<name>A0ABQ5JUU2_9EUKA</name>
<keyword evidence="2" id="KW-1185">Reference proteome</keyword>
<evidence type="ECO:0000313" key="2">
    <source>
        <dbReference type="Proteomes" id="UP001057375"/>
    </source>
</evidence>
<comment type="caution">
    <text evidence="1">The sequence shown here is derived from an EMBL/GenBank/DDBJ whole genome shotgun (WGS) entry which is preliminary data.</text>
</comment>
<proteinExistence type="predicted"/>
<sequence>MRIIGKCVEDFGCRSLKLYKGPYPTWHPDLSEIDGSKAYGSYHHGHNHSRLLQFVRGERDICFYPNLHLPFITSHCLSKFVVSHDSFPSGIKDFDATFTTSDGKKITKEYQMGKLSSFRYFWQDSKEGDKAVYMTMLKLLRRLIGQAVFMRAFGSADKANSKLLDKAGFTKRTRASMAFLLYALFGEQIC</sequence>
<protein>
    <submittedName>
        <fullName evidence="1">Uncharacterized protein</fullName>
    </submittedName>
</protein>
<dbReference type="Proteomes" id="UP001057375">
    <property type="component" value="Unassembled WGS sequence"/>
</dbReference>
<accession>A0ABQ5JUU2</accession>
<reference evidence="1" key="1">
    <citation type="submission" date="2022-03" db="EMBL/GenBank/DDBJ databases">
        <title>Draft genome sequence of Aduncisulcus paluster, a free-living microaerophilic Fornicata.</title>
        <authorList>
            <person name="Yuyama I."/>
            <person name="Kume K."/>
            <person name="Tamura T."/>
            <person name="Inagaki Y."/>
            <person name="Hashimoto T."/>
        </authorList>
    </citation>
    <scope>NUCLEOTIDE SEQUENCE</scope>
    <source>
        <strain evidence="1">NY0171</strain>
    </source>
</reference>
<evidence type="ECO:0000313" key="1">
    <source>
        <dbReference type="EMBL" id="GKT17747.1"/>
    </source>
</evidence>